<dbReference type="InterPro" id="IPR049961">
    <property type="entry name" value="ThiI_N"/>
</dbReference>
<feature type="binding site" evidence="9">
    <location>
        <position position="329"/>
    </location>
    <ligand>
        <name>ATP</name>
        <dbReference type="ChEBI" id="CHEBI:30616"/>
    </ligand>
</feature>
<sequence length="443" mass="47746">MPCRQWLSPTSALRSRLGRCGHRLPTRVRFLTGCSNGPSGGIGTFVRESGCVLLKYGELALKGRNRRHFEDRLAENVRRALADVAGVRLRRRAGLLVLSARAELDELVRRARDVPGVSVVQPAVRAGKTADEAAAAAVDLLRAEPERTFRVRVRRRDKRFPMTSEELAAQVGAQVVAELGLPVDLEHPDVTVTVEVDEFEIFVSAQRLPGQGGLPVGTGGRAVVLLSGGFDSPVAAYRILRRGVHCEFVHFTGAPFTGPSSAYKAYAHVRSLRRFHGDARLHLVPLGKAQRALANAGVGELQIVAQRRLMIRCAEALARRLHADALVTGDSLGQVASQTLPNLATIDDAATLPVLRPLLGWDKTEIIAEARRIGTADVSALPDEDCCSLLTPPFVATRTTPGQLTDLEGHLDLPSTVDGLLDHAQVLRPGADEHEAALGVVES</sequence>
<protein>
    <recommendedName>
        <fullName evidence="9">Probable tRNA sulfurtransferase</fullName>
        <ecNumber evidence="9">2.8.1.4</ecNumber>
    </recommendedName>
    <alternativeName>
        <fullName evidence="9">Sulfur carrier protein ThiS sulfurtransferase</fullName>
    </alternativeName>
    <alternativeName>
        <fullName evidence="9">Thiamine biosynthesis protein ThiI</fullName>
    </alternativeName>
    <alternativeName>
        <fullName evidence="9">tRNA 4-thiouridine synthase</fullName>
    </alternativeName>
</protein>
<dbReference type="Pfam" id="PF02926">
    <property type="entry name" value="THUMP"/>
    <property type="match status" value="1"/>
</dbReference>
<dbReference type="PROSITE" id="PS51165">
    <property type="entry name" value="THUMP"/>
    <property type="match status" value="1"/>
</dbReference>
<dbReference type="Proteomes" id="UP000550260">
    <property type="component" value="Unassembled WGS sequence"/>
</dbReference>
<evidence type="ECO:0000313" key="11">
    <source>
        <dbReference type="EMBL" id="MBB2500458.1"/>
    </source>
</evidence>
<dbReference type="InterPro" id="IPR049962">
    <property type="entry name" value="THUMP_ThiI"/>
</dbReference>
<keyword evidence="2 9" id="KW-0963">Cytoplasm</keyword>
<evidence type="ECO:0000259" key="10">
    <source>
        <dbReference type="PROSITE" id="PS51165"/>
    </source>
</evidence>
<dbReference type="GO" id="GO:0002937">
    <property type="term" value="P:tRNA 4-thiouridine biosynthesis"/>
    <property type="evidence" value="ECO:0007669"/>
    <property type="project" value="TreeGrafter"/>
</dbReference>
<keyword evidence="5 9" id="KW-0547">Nucleotide-binding</keyword>
<dbReference type="HAMAP" id="MF_00021">
    <property type="entry name" value="ThiI"/>
    <property type="match status" value="1"/>
</dbReference>
<dbReference type="CDD" id="cd01712">
    <property type="entry name" value="PPase_ThiI"/>
    <property type="match status" value="1"/>
</dbReference>
<dbReference type="UniPathway" id="UPA00060"/>
<keyword evidence="8 9" id="KW-0784">Thiamine biosynthesis</keyword>
<keyword evidence="4 9" id="KW-0808">Transferase</keyword>
<dbReference type="InterPro" id="IPR054173">
    <property type="entry name" value="ThiI_fer"/>
</dbReference>
<dbReference type="Pfam" id="PF22025">
    <property type="entry name" value="ThiI_fer"/>
    <property type="match status" value="1"/>
</dbReference>
<comment type="subcellular location">
    <subcellularLocation>
        <location evidence="1 9">Cytoplasm</location>
    </subcellularLocation>
</comment>
<dbReference type="SMART" id="SM00981">
    <property type="entry name" value="THUMP"/>
    <property type="match status" value="1"/>
</dbReference>
<evidence type="ECO:0000256" key="6">
    <source>
        <dbReference type="ARBA" id="ARBA00022840"/>
    </source>
</evidence>
<dbReference type="InterPro" id="IPR020536">
    <property type="entry name" value="ThiI_AANH"/>
</dbReference>
<dbReference type="SUPFAM" id="SSF143437">
    <property type="entry name" value="THUMP domain-like"/>
    <property type="match status" value="1"/>
</dbReference>
<evidence type="ECO:0000256" key="4">
    <source>
        <dbReference type="ARBA" id="ARBA00022679"/>
    </source>
</evidence>
<dbReference type="Pfam" id="PF02568">
    <property type="entry name" value="ThiI"/>
    <property type="match status" value="1"/>
</dbReference>
<comment type="similarity">
    <text evidence="9">Belongs to the ThiI family.</text>
</comment>
<comment type="pathway">
    <text evidence="9">Cofactor biosynthesis; thiamine diphosphate biosynthesis.</text>
</comment>
<comment type="catalytic activity">
    <reaction evidence="9">
        <text>[ThiS sulfur-carrier protein]-C-terminal Gly-Gly-AMP + S-sulfanyl-L-cysteinyl-[cysteine desulfurase] + AH2 = [ThiS sulfur-carrier protein]-C-terminal-Gly-aminoethanethioate + L-cysteinyl-[cysteine desulfurase] + A + AMP + 2 H(+)</text>
        <dbReference type="Rhea" id="RHEA:43340"/>
        <dbReference type="Rhea" id="RHEA-COMP:12157"/>
        <dbReference type="Rhea" id="RHEA-COMP:12158"/>
        <dbReference type="Rhea" id="RHEA-COMP:12910"/>
        <dbReference type="Rhea" id="RHEA-COMP:19908"/>
        <dbReference type="ChEBI" id="CHEBI:13193"/>
        <dbReference type="ChEBI" id="CHEBI:15378"/>
        <dbReference type="ChEBI" id="CHEBI:17499"/>
        <dbReference type="ChEBI" id="CHEBI:29950"/>
        <dbReference type="ChEBI" id="CHEBI:61963"/>
        <dbReference type="ChEBI" id="CHEBI:90618"/>
        <dbReference type="ChEBI" id="CHEBI:232372"/>
        <dbReference type="ChEBI" id="CHEBI:456215"/>
    </reaction>
</comment>
<dbReference type="Gene3D" id="3.30.2130.30">
    <property type="match status" value="1"/>
</dbReference>
<feature type="binding site" evidence="9">
    <location>
        <position position="338"/>
    </location>
    <ligand>
        <name>ATP</name>
        <dbReference type="ChEBI" id="CHEBI:30616"/>
    </ligand>
</feature>
<comment type="function">
    <text evidence="9">Catalyzes the ATP-dependent transfer of a sulfur to tRNA to produce 4-thiouridine in position 8 of tRNAs, which functions as a near-UV photosensor. Also catalyzes the transfer of sulfur to the sulfur carrier protein ThiS, forming ThiS-thiocarboxylate. This is a step in the synthesis of thiazole, in the thiamine biosynthesis pathway. The sulfur is donated as persulfide by IscS.</text>
</comment>
<keyword evidence="3 9" id="KW-0820">tRNA-binding</keyword>
<proteinExistence type="inferred from homology"/>
<dbReference type="EC" id="2.8.1.4" evidence="9"/>
<organism evidence="11 12">
    <name type="scientific">Amycolatopsis echigonensis</name>
    <dbReference type="NCBI Taxonomy" id="2576905"/>
    <lineage>
        <taxon>Bacteria</taxon>
        <taxon>Bacillati</taxon>
        <taxon>Actinomycetota</taxon>
        <taxon>Actinomycetes</taxon>
        <taxon>Pseudonocardiales</taxon>
        <taxon>Pseudonocardiaceae</taxon>
        <taxon>Amycolatopsis</taxon>
    </lineage>
</organism>
<feature type="binding site" evidence="9">
    <location>
        <begin position="250"/>
        <end position="251"/>
    </location>
    <ligand>
        <name>ATP</name>
        <dbReference type="ChEBI" id="CHEBI:30616"/>
    </ligand>
</feature>
<evidence type="ECO:0000256" key="8">
    <source>
        <dbReference type="ARBA" id="ARBA00022977"/>
    </source>
</evidence>
<dbReference type="GO" id="GO:0000049">
    <property type="term" value="F:tRNA binding"/>
    <property type="evidence" value="ECO:0007669"/>
    <property type="project" value="UniProtKB-UniRule"/>
</dbReference>
<evidence type="ECO:0000256" key="5">
    <source>
        <dbReference type="ARBA" id="ARBA00022741"/>
    </source>
</evidence>
<keyword evidence="6 9" id="KW-0067">ATP-binding</keyword>
<evidence type="ECO:0000313" key="12">
    <source>
        <dbReference type="Proteomes" id="UP000550260"/>
    </source>
</evidence>
<dbReference type="GO" id="GO:0005524">
    <property type="term" value="F:ATP binding"/>
    <property type="evidence" value="ECO:0007669"/>
    <property type="project" value="UniProtKB-UniRule"/>
</dbReference>
<dbReference type="InterPro" id="IPR003720">
    <property type="entry name" value="tRNA_STrfase"/>
</dbReference>
<dbReference type="GO" id="GO:0052837">
    <property type="term" value="P:thiazole biosynthetic process"/>
    <property type="evidence" value="ECO:0007669"/>
    <property type="project" value="TreeGrafter"/>
</dbReference>
<evidence type="ECO:0000256" key="9">
    <source>
        <dbReference type="HAMAP-Rule" id="MF_00021"/>
    </source>
</evidence>
<dbReference type="GO" id="GO:0140741">
    <property type="term" value="F:tRNA-uracil-4 sulfurtransferase activity"/>
    <property type="evidence" value="ECO:0007669"/>
    <property type="project" value="UniProtKB-EC"/>
</dbReference>
<evidence type="ECO:0000256" key="2">
    <source>
        <dbReference type="ARBA" id="ARBA00022490"/>
    </source>
</evidence>
<evidence type="ECO:0000256" key="3">
    <source>
        <dbReference type="ARBA" id="ARBA00022555"/>
    </source>
</evidence>
<dbReference type="PANTHER" id="PTHR43209">
    <property type="entry name" value="TRNA SULFURTRANSFERASE"/>
    <property type="match status" value="1"/>
</dbReference>
<dbReference type="GO" id="GO:0009228">
    <property type="term" value="P:thiamine biosynthetic process"/>
    <property type="evidence" value="ECO:0007669"/>
    <property type="project" value="UniProtKB-KW"/>
</dbReference>
<comment type="catalytic activity">
    <reaction evidence="9">
        <text>[ThiI sulfur-carrier protein]-S-sulfanyl-L-cysteine + a uridine in tRNA + 2 reduced [2Fe-2S]-[ferredoxin] + ATP + H(+) = [ThiI sulfur-carrier protein]-L-cysteine + a 4-thiouridine in tRNA + 2 oxidized [2Fe-2S]-[ferredoxin] + AMP + diphosphate</text>
        <dbReference type="Rhea" id="RHEA:24176"/>
        <dbReference type="Rhea" id="RHEA-COMP:10000"/>
        <dbReference type="Rhea" id="RHEA-COMP:10001"/>
        <dbReference type="Rhea" id="RHEA-COMP:13337"/>
        <dbReference type="Rhea" id="RHEA-COMP:13338"/>
        <dbReference type="Rhea" id="RHEA-COMP:13339"/>
        <dbReference type="Rhea" id="RHEA-COMP:13340"/>
        <dbReference type="ChEBI" id="CHEBI:15378"/>
        <dbReference type="ChEBI" id="CHEBI:29950"/>
        <dbReference type="ChEBI" id="CHEBI:30616"/>
        <dbReference type="ChEBI" id="CHEBI:33019"/>
        <dbReference type="ChEBI" id="CHEBI:33737"/>
        <dbReference type="ChEBI" id="CHEBI:33738"/>
        <dbReference type="ChEBI" id="CHEBI:61963"/>
        <dbReference type="ChEBI" id="CHEBI:65315"/>
        <dbReference type="ChEBI" id="CHEBI:136798"/>
        <dbReference type="ChEBI" id="CHEBI:456215"/>
        <dbReference type="EC" id="2.8.1.4"/>
    </reaction>
</comment>
<feature type="domain" description="THUMP" evidence="10">
    <location>
        <begin position="105"/>
        <end position="207"/>
    </location>
</feature>
<keyword evidence="7 9" id="KW-0694">RNA-binding</keyword>
<evidence type="ECO:0000256" key="1">
    <source>
        <dbReference type="ARBA" id="ARBA00004496"/>
    </source>
</evidence>
<dbReference type="GO" id="GO:0005829">
    <property type="term" value="C:cytosol"/>
    <property type="evidence" value="ECO:0007669"/>
    <property type="project" value="TreeGrafter"/>
</dbReference>
<dbReference type="SUPFAM" id="SSF52402">
    <property type="entry name" value="Adenine nucleotide alpha hydrolases-like"/>
    <property type="match status" value="1"/>
</dbReference>
<feature type="binding site" evidence="9">
    <location>
        <begin position="225"/>
        <end position="226"/>
    </location>
    <ligand>
        <name>ATP</name>
        <dbReference type="ChEBI" id="CHEBI:30616"/>
    </ligand>
</feature>
<reference evidence="11 12" key="1">
    <citation type="submission" date="2020-08" db="EMBL/GenBank/DDBJ databases">
        <title>Amycolatopsis echigonensis JCM 21831.</title>
        <authorList>
            <person name="Tedsree N."/>
            <person name="Kuncharoen N."/>
            <person name="Likhitwitayawuid K."/>
            <person name="Tanasupawat S."/>
        </authorList>
    </citation>
    <scope>NUCLEOTIDE SEQUENCE [LARGE SCALE GENOMIC DNA]</scope>
    <source>
        <strain evidence="11 12">JCM 21831</strain>
    </source>
</reference>
<accession>A0A8E1VYA7</accession>
<dbReference type="EMBL" id="JACJHR010000018">
    <property type="protein sequence ID" value="MBB2500458.1"/>
    <property type="molecule type" value="Genomic_DNA"/>
</dbReference>
<dbReference type="NCBIfam" id="TIGR00342">
    <property type="entry name" value="tRNA uracil 4-sulfurtransferase ThiI"/>
    <property type="match status" value="1"/>
</dbReference>
<dbReference type="Gene3D" id="3.40.50.620">
    <property type="entry name" value="HUPs"/>
    <property type="match status" value="1"/>
</dbReference>
<evidence type="ECO:0000256" key="7">
    <source>
        <dbReference type="ARBA" id="ARBA00022884"/>
    </source>
</evidence>
<gene>
    <name evidence="9 11" type="primary">thiI</name>
    <name evidence="11" type="ORF">H5411_15155</name>
</gene>
<comment type="caution">
    <text evidence="11">The sequence shown here is derived from an EMBL/GenBank/DDBJ whole genome shotgun (WGS) entry which is preliminary data.</text>
</comment>
<dbReference type="GO" id="GO:0004810">
    <property type="term" value="F:CCA tRNA nucleotidyltransferase activity"/>
    <property type="evidence" value="ECO:0007669"/>
    <property type="project" value="InterPro"/>
</dbReference>
<dbReference type="CDD" id="cd11716">
    <property type="entry name" value="THUMP_ThiI"/>
    <property type="match status" value="1"/>
</dbReference>
<feature type="binding site" evidence="9">
    <location>
        <position position="307"/>
    </location>
    <ligand>
        <name>ATP</name>
        <dbReference type="ChEBI" id="CHEBI:30616"/>
    </ligand>
</feature>
<dbReference type="GO" id="GO:0009229">
    <property type="term" value="P:thiamine diphosphate biosynthetic process"/>
    <property type="evidence" value="ECO:0007669"/>
    <property type="project" value="UniProtKB-UniRule"/>
</dbReference>
<name>A0A8E1VYA7_9PSEU</name>
<dbReference type="InterPro" id="IPR004114">
    <property type="entry name" value="THUMP_dom"/>
</dbReference>
<dbReference type="PANTHER" id="PTHR43209:SF1">
    <property type="entry name" value="TRNA SULFURTRANSFERASE"/>
    <property type="match status" value="1"/>
</dbReference>
<dbReference type="InterPro" id="IPR014729">
    <property type="entry name" value="Rossmann-like_a/b/a_fold"/>
</dbReference>
<dbReference type="InterPro" id="IPR050102">
    <property type="entry name" value="tRNA_sulfurtransferase_ThiI"/>
</dbReference>
<dbReference type="AlphaFoldDB" id="A0A8E1VYA7"/>